<reference evidence="6" key="2">
    <citation type="journal article" date="2010" name="Nature">
        <title>Comparative genomics reveals mobile pathogenicity chromosomes in Fusarium.</title>
        <authorList>
            <person name="Ma L.J."/>
            <person name="van der Does H.C."/>
            <person name="Borkovich K.A."/>
            <person name="Coleman J.J."/>
            <person name="Daboussi M.J."/>
            <person name="Di Pietro A."/>
            <person name="Dufresne M."/>
            <person name="Freitag M."/>
            <person name="Grabherr M."/>
            <person name="Henrissat B."/>
            <person name="Houterman P.M."/>
            <person name="Kang S."/>
            <person name="Shim W.B."/>
            <person name="Woloshuk C."/>
            <person name="Xie X."/>
            <person name="Xu J.R."/>
            <person name="Antoniw J."/>
            <person name="Baker S.E."/>
            <person name="Bluhm B.H."/>
            <person name="Breakspear A."/>
            <person name="Brown D.W."/>
            <person name="Butchko R.A."/>
            <person name="Chapman S."/>
            <person name="Coulson R."/>
            <person name="Coutinho P.M."/>
            <person name="Danchin E.G."/>
            <person name="Diener A."/>
            <person name="Gale L.R."/>
            <person name="Gardiner D.M."/>
            <person name="Goff S."/>
            <person name="Hammond-Kosack K.E."/>
            <person name="Hilburn K."/>
            <person name="Hua-Van A."/>
            <person name="Jonkers W."/>
            <person name="Kazan K."/>
            <person name="Kodira C.D."/>
            <person name="Koehrsen M."/>
            <person name="Kumar L."/>
            <person name="Lee Y.H."/>
            <person name="Li L."/>
            <person name="Manners J.M."/>
            <person name="Miranda-Saavedra D."/>
            <person name="Mukherjee M."/>
            <person name="Park G."/>
            <person name="Park J."/>
            <person name="Park S.Y."/>
            <person name="Proctor R.H."/>
            <person name="Regev A."/>
            <person name="Ruiz-Roldan M.C."/>
            <person name="Sain D."/>
            <person name="Sakthikumar S."/>
            <person name="Sykes S."/>
            <person name="Schwartz D.C."/>
            <person name="Turgeon B.G."/>
            <person name="Wapinski I."/>
            <person name="Yoder O."/>
            <person name="Young S."/>
            <person name="Zeng Q."/>
            <person name="Zhou S."/>
            <person name="Galagan J."/>
            <person name="Cuomo C.A."/>
            <person name="Kistler H.C."/>
            <person name="Rep M."/>
        </authorList>
    </citation>
    <scope>NUCLEOTIDE SEQUENCE [LARGE SCALE GENOMIC DNA]</scope>
    <source>
        <strain evidence="6">4287</strain>
    </source>
</reference>
<keyword evidence="3" id="KW-0560">Oxidoreductase</keyword>
<dbReference type="PANTHER" id="PTHR46972:SF1">
    <property type="entry name" value="FAD DEPENDENT OXIDOREDUCTASE DOMAIN-CONTAINING PROTEIN"/>
    <property type="match status" value="1"/>
</dbReference>
<evidence type="ECO:0000256" key="3">
    <source>
        <dbReference type="ARBA" id="ARBA00023002"/>
    </source>
</evidence>
<evidence type="ECO:0000256" key="4">
    <source>
        <dbReference type="ARBA" id="ARBA00023033"/>
    </source>
</evidence>
<evidence type="ECO:0000259" key="5">
    <source>
        <dbReference type="Pfam" id="PF01494"/>
    </source>
</evidence>
<dbReference type="PRINTS" id="PR00420">
    <property type="entry name" value="RNGMNOXGNASE"/>
</dbReference>
<dbReference type="GO" id="GO:0071949">
    <property type="term" value="F:FAD binding"/>
    <property type="evidence" value="ECO:0007669"/>
    <property type="project" value="InterPro"/>
</dbReference>
<reference evidence="6" key="1">
    <citation type="submission" date="2007-04" db="EMBL/GenBank/DDBJ databases">
        <authorList>
            <consortium name="The Broad Institute Genome Sequencing Platform"/>
            <person name="Birren B."/>
            <person name="Lander E."/>
            <person name="Galagan J."/>
            <person name="Nusbaum C."/>
            <person name="Devon K."/>
            <person name="Ma L.-J."/>
            <person name="Jaffe D."/>
            <person name="Butler J."/>
            <person name="Alvarez P."/>
            <person name="Gnerre S."/>
            <person name="Grabherr M."/>
            <person name="Kleber M."/>
            <person name="Mauceli E."/>
            <person name="Brockman W."/>
            <person name="MacCallum I.A."/>
            <person name="Young S."/>
            <person name="LaButti K."/>
            <person name="DeCaprio D."/>
            <person name="Crawford M."/>
            <person name="Koehrsen M."/>
            <person name="Engels R."/>
            <person name="Montgomery P."/>
            <person name="Pearson M."/>
            <person name="Howarth C."/>
            <person name="Larson L."/>
            <person name="White J."/>
            <person name="O'Leary S."/>
            <person name="Kodira C."/>
            <person name="Zeng Q."/>
            <person name="Yandava C."/>
            <person name="Alvarado L."/>
            <person name="Kistler C."/>
            <person name="Shim W.-B."/>
            <person name="Kang S."/>
            <person name="Woloshuk C."/>
        </authorList>
    </citation>
    <scope>NUCLEOTIDE SEQUENCE</scope>
    <source>
        <strain evidence="6">4287</strain>
    </source>
</reference>
<evidence type="ECO:0000313" key="7">
    <source>
        <dbReference type="Proteomes" id="UP000009097"/>
    </source>
</evidence>
<accession>A0A0J9W3M0</accession>
<evidence type="ECO:0000256" key="2">
    <source>
        <dbReference type="ARBA" id="ARBA00022827"/>
    </source>
</evidence>
<dbReference type="VEuPathDB" id="FungiDB:FOXG_15484"/>
<keyword evidence="2" id="KW-0274">FAD</keyword>
<dbReference type="EMBL" id="DS231721">
    <property type="protein sequence ID" value="KNB17451.1"/>
    <property type="molecule type" value="Genomic_DNA"/>
</dbReference>
<organism evidence="6 7">
    <name type="scientific">Fusarium oxysporum f. sp. lycopersici (strain 4287 / CBS 123668 / FGSC 9935 / NRRL 34936)</name>
    <name type="common">Fusarium vascular wilt of tomato</name>
    <dbReference type="NCBI Taxonomy" id="426428"/>
    <lineage>
        <taxon>Eukaryota</taxon>
        <taxon>Fungi</taxon>
        <taxon>Dikarya</taxon>
        <taxon>Ascomycota</taxon>
        <taxon>Pezizomycotina</taxon>
        <taxon>Sordariomycetes</taxon>
        <taxon>Hypocreomycetidae</taxon>
        <taxon>Hypocreales</taxon>
        <taxon>Nectriaceae</taxon>
        <taxon>Fusarium</taxon>
        <taxon>Fusarium oxysporum species complex</taxon>
    </lineage>
</organism>
<proteinExistence type="predicted"/>
<feature type="domain" description="FAD-binding" evidence="5">
    <location>
        <begin position="341"/>
        <end position="421"/>
    </location>
</feature>
<keyword evidence="4" id="KW-0503">Monooxygenase</keyword>
<sequence>MGSSCDFECVSHDRFILYKGICRPFPLSLTQNITMEDTSHQHHFLEGKTIIIAGGGVSGSAFAVGLRKLWNPQFKKPKIIIYDRDSPDVSAQREGYTLSLTGYDTSGGLIALKKLGLIEQIVDNAVSGLNGEGAFKIWGPNWHEHASFRHEPIEELPSSSVRIARKDLRKVLHDSLRPEDSVQWNSRCISARKTDQGRVRVQVASGHPGDETITEEDCDLLIAADGANSKLRGYLRPNDNLEFAGAILRGGIARFDGPPPAPIDKDWGFMISGTGVSCFFSPVDKNSIVWGVGHLENEEVPRLDLKNDKMVQEVIDRSLDLGDRFQDPFRDIVERTDTKTVFAINAKDKKAFTHDDIDRMGVIFIGDANHAVTPFAGCGANLALCDAWNLAEALCVSSSLGEGISAYDGQSEPRARGVLERAREKLKSGHKGRL</sequence>
<dbReference type="RefSeq" id="XP_018255496.1">
    <property type="nucleotide sequence ID" value="XM_018395594.1"/>
</dbReference>
<name>A0A0J9W3M0_FUSO4</name>
<dbReference type="PANTHER" id="PTHR46972">
    <property type="entry name" value="MONOOXYGENASE ASQM-RELATED"/>
    <property type="match status" value="1"/>
</dbReference>
<gene>
    <name evidence="6" type="ORF">FOXG_15484</name>
</gene>
<dbReference type="InterPro" id="IPR002938">
    <property type="entry name" value="FAD-bd"/>
</dbReference>
<dbReference type="OrthoDB" id="655030at2759"/>
<evidence type="ECO:0000256" key="1">
    <source>
        <dbReference type="ARBA" id="ARBA00022630"/>
    </source>
</evidence>
<evidence type="ECO:0000313" key="6">
    <source>
        <dbReference type="EMBL" id="KNB17451.1"/>
    </source>
</evidence>
<protein>
    <recommendedName>
        <fullName evidence="5">FAD-binding domain-containing protein</fullName>
    </recommendedName>
</protein>
<dbReference type="Proteomes" id="UP000009097">
    <property type="component" value="Unassembled WGS sequence"/>
</dbReference>
<dbReference type="Pfam" id="PF01494">
    <property type="entry name" value="FAD_binding_3"/>
    <property type="match status" value="1"/>
</dbReference>
<dbReference type="KEGG" id="fox:FOXG_15484"/>
<dbReference type="AlphaFoldDB" id="A0A0J9W3M0"/>
<dbReference type="Gene3D" id="3.50.50.60">
    <property type="entry name" value="FAD/NAD(P)-binding domain"/>
    <property type="match status" value="1"/>
</dbReference>
<dbReference type="SUPFAM" id="SSF51905">
    <property type="entry name" value="FAD/NAD(P)-binding domain"/>
    <property type="match status" value="1"/>
</dbReference>
<dbReference type="GO" id="GO:0004497">
    <property type="term" value="F:monooxygenase activity"/>
    <property type="evidence" value="ECO:0007669"/>
    <property type="project" value="UniProtKB-KW"/>
</dbReference>
<dbReference type="GeneID" id="28956537"/>
<dbReference type="InterPro" id="IPR036188">
    <property type="entry name" value="FAD/NAD-bd_sf"/>
</dbReference>
<keyword evidence="1" id="KW-0285">Flavoprotein</keyword>